<keyword evidence="3 6" id="KW-0547">Nucleotide-binding</keyword>
<evidence type="ECO:0000313" key="10">
    <source>
        <dbReference type="Proteomes" id="UP000816034"/>
    </source>
</evidence>
<dbReference type="PROSITE" id="PS50011">
    <property type="entry name" value="PROTEIN_KINASE_DOM"/>
    <property type="match status" value="1"/>
</dbReference>
<dbReference type="Pfam" id="PF08238">
    <property type="entry name" value="Sel1"/>
    <property type="match status" value="5"/>
</dbReference>
<dbReference type="Gene3D" id="1.25.40.10">
    <property type="entry name" value="Tetratricopeptide repeat domain"/>
    <property type="match status" value="1"/>
</dbReference>
<evidence type="ECO:0000256" key="1">
    <source>
        <dbReference type="ARBA" id="ARBA00010886"/>
    </source>
</evidence>
<organism evidence="9 10">
    <name type="scientific">Naegleria lovaniensis</name>
    <name type="common">Amoeba</name>
    <dbReference type="NCBI Taxonomy" id="51637"/>
    <lineage>
        <taxon>Eukaryota</taxon>
        <taxon>Discoba</taxon>
        <taxon>Heterolobosea</taxon>
        <taxon>Tetramitia</taxon>
        <taxon>Eutetramitia</taxon>
        <taxon>Vahlkampfiidae</taxon>
        <taxon>Naegleria</taxon>
    </lineage>
</organism>
<dbReference type="SMART" id="SM00671">
    <property type="entry name" value="SEL1"/>
    <property type="match status" value="5"/>
</dbReference>
<dbReference type="GO" id="GO:0004674">
    <property type="term" value="F:protein serine/threonine kinase activity"/>
    <property type="evidence" value="ECO:0007669"/>
    <property type="project" value="TreeGrafter"/>
</dbReference>
<evidence type="ECO:0000256" key="2">
    <source>
        <dbReference type="ARBA" id="ARBA00022679"/>
    </source>
</evidence>
<dbReference type="SUPFAM" id="SSF56112">
    <property type="entry name" value="Protein kinase-like (PK-like)"/>
    <property type="match status" value="1"/>
</dbReference>
<dbReference type="GO" id="GO:0005524">
    <property type="term" value="F:ATP binding"/>
    <property type="evidence" value="ECO:0007669"/>
    <property type="project" value="UniProtKB-UniRule"/>
</dbReference>
<evidence type="ECO:0000313" key="9">
    <source>
        <dbReference type="EMBL" id="KAG2381551.1"/>
    </source>
</evidence>
<dbReference type="RefSeq" id="XP_044547231.1">
    <property type="nucleotide sequence ID" value="XM_044695740.1"/>
</dbReference>
<evidence type="ECO:0000256" key="5">
    <source>
        <dbReference type="ARBA" id="ARBA00022840"/>
    </source>
</evidence>
<reference evidence="9 10" key="1">
    <citation type="journal article" date="2018" name="BMC Genomics">
        <title>The genome of Naegleria lovaniensis, the basis for a comparative approach to unravel pathogenicity factors of the human pathogenic amoeba N. fowleri.</title>
        <authorList>
            <person name="Liechti N."/>
            <person name="Schurch N."/>
            <person name="Bruggmann R."/>
            <person name="Wittwer M."/>
        </authorList>
    </citation>
    <scope>NUCLEOTIDE SEQUENCE [LARGE SCALE GENOMIC DNA]</scope>
    <source>
        <strain evidence="9 10">ATCC 30569</strain>
    </source>
</reference>
<sequence length="651" mass="74502">MSTTPKVLVRYYSSHHAQPTCVVVKLSSTYSSLVKDLKEKFMTENSIGANDLLVSYYDPNEKETIHITTNDCLEWFLQFFHNPQIEKSYKVLSVQWKMNENIVTHPLHHDSQQQQQQLTTSSYHNYMKQCFKSCKLIGSGAYGQVYRVESEERISAVKIIRYDEFQNANEILREFQKLVQFEHEHIVKTHGAFFAGSTSVIGIEMELMQGSLQDLIIEKQIVLSEKMLLQILHQTCRAMEFIEKSKKVVHRDIKPANILVRQLNLDSEEIQVALSDFGQARSLGSINDTGTAGTPLYYAPEVVQQLMAKHEDESACFSFASDVFALGVSMYQLMTFDVTTFWSTAMSTLNSQVRPYVTCRLKKSYSNFLIDLIISMMTIHVSERLSISQTLQQLHDQEQRMKLTSTSTSISTSISTLVNSSLESLNSNTNFEENSPLLFSAVHSPSNNENAYLYGKNFYDHGNYSRARNYLERAAHQGHAQAQYLLGDMYQHGREMERNLSTARHWYERAAQQGHDQAQNNLAYMLKMGEGGKKDLSLAFEWFDKSAQQGNSEAQYYLGQWYEDGDKDGMVKKSIPLATVHYLQSAQLGNVKAQYSLGRMYEIGKGEKNLIKAKEWYERAAKQGYVAAQNKLKSLEKNKESKLNLGSWWIV</sequence>
<dbReference type="InterPro" id="IPR011990">
    <property type="entry name" value="TPR-like_helical_dom_sf"/>
</dbReference>
<comment type="caution">
    <text evidence="9">The sequence shown here is derived from an EMBL/GenBank/DDBJ whole genome shotgun (WGS) entry which is preliminary data.</text>
</comment>
<feature type="binding site" evidence="6">
    <location>
        <position position="158"/>
    </location>
    <ligand>
        <name>ATP</name>
        <dbReference type="ChEBI" id="CHEBI:30616"/>
    </ligand>
</feature>
<keyword evidence="4" id="KW-0418">Kinase</keyword>
<accession>A0AA88GLZ1</accession>
<evidence type="ECO:0000256" key="6">
    <source>
        <dbReference type="PROSITE-ProRule" id="PRU10141"/>
    </source>
</evidence>
<dbReference type="InterPro" id="IPR000719">
    <property type="entry name" value="Prot_kinase_dom"/>
</dbReference>
<evidence type="ECO:0000256" key="3">
    <source>
        <dbReference type="ARBA" id="ARBA00022741"/>
    </source>
</evidence>
<dbReference type="GeneID" id="68098390"/>
<dbReference type="Proteomes" id="UP000816034">
    <property type="component" value="Unassembled WGS sequence"/>
</dbReference>
<dbReference type="Gene3D" id="1.10.510.10">
    <property type="entry name" value="Transferase(Phosphotransferase) domain 1"/>
    <property type="match status" value="1"/>
</dbReference>
<name>A0AA88GLZ1_NAELO</name>
<keyword evidence="7" id="KW-0175">Coiled coil</keyword>
<proteinExistence type="inferred from homology"/>
<comment type="similarity">
    <text evidence="1">Belongs to the protein kinase superfamily. NEK Ser/Thr protein kinase family. NIMA subfamily.</text>
</comment>
<keyword evidence="5 6" id="KW-0067">ATP-binding</keyword>
<dbReference type="PROSITE" id="PS00107">
    <property type="entry name" value="PROTEIN_KINASE_ATP"/>
    <property type="match status" value="1"/>
</dbReference>
<dbReference type="SUPFAM" id="SSF81901">
    <property type="entry name" value="HCP-like"/>
    <property type="match status" value="1"/>
</dbReference>
<dbReference type="PANTHER" id="PTHR43671">
    <property type="entry name" value="SERINE/THREONINE-PROTEIN KINASE NEK"/>
    <property type="match status" value="1"/>
</dbReference>
<dbReference type="InterPro" id="IPR017441">
    <property type="entry name" value="Protein_kinase_ATP_BS"/>
</dbReference>
<keyword evidence="2" id="KW-0808">Transferase</keyword>
<gene>
    <name evidence="9" type="ORF">C9374_005935</name>
</gene>
<dbReference type="AlphaFoldDB" id="A0AA88GLZ1"/>
<dbReference type="SMART" id="SM00220">
    <property type="entry name" value="S_TKc"/>
    <property type="match status" value="1"/>
</dbReference>
<dbReference type="Pfam" id="PF00069">
    <property type="entry name" value="Pkinase"/>
    <property type="match status" value="1"/>
</dbReference>
<keyword evidence="10" id="KW-1185">Reference proteome</keyword>
<dbReference type="PROSITE" id="PS00108">
    <property type="entry name" value="PROTEIN_KINASE_ST"/>
    <property type="match status" value="1"/>
</dbReference>
<protein>
    <recommendedName>
        <fullName evidence="8">Protein kinase domain-containing protein</fullName>
    </recommendedName>
</protein>
<dbReference type="InterPro" id="IPR008271">
    <property type="entry name" value="Ser/Thr_kinase_AS"/>
</dbReference>
<dbReference type="Gene3D" id="3.30.200.20">
    <property type="entry name" value="Phosphorylase Kinase, domain 1"/>
    <property type="match status" value="1"/>
</dbReference>
<feature type="domain" description="Protein kinase" evidence="8">
    <location>
        <begin position="131"/>
        <end position="398"/>
    </location>
</feature>
<dbReference type="EMBL" id="PYSW02000026">
    <property type="protein sequence ID" value="KAG2381551.1"/>
    <property type="molecule type" value="Genomic_DNA"/>
</dbReference>
<dbReference type="PANTHER" id="PTHR43671:SF85">
    <property type="entry name" value="KINASE, PUTATIVE-RELATED"/>
    <property type="match status" value="1"/>
</dbReference>
<dbReference type="CDD" id="cd14014">
    <property type="entry name" value="STKc_PknB_like"/>
    <property type="match status" value="1"/>
</dbReference>
<dbReference type="InterPro" id="IPR050660">
    <property type="entry name" value="NEK_Ser/Thr_kinase"/>
</dbReference>
<dbReference type="InterPro" id="IPR011009">
    <property type="entry name" value="Kinase-like_dom_sf"/>
</dbReference>
<evidence type="ECO:0000256" key="7">
    <source>
        <dbReference type="SAM" id="Coils"/>
    </source>
</evidence>
<evidence type="ECO:0000259" key="8">
    <source>
        <dbReference type="PROSITE" id="PS50011"/>
    </source>
</evidence>
<dbReference type="InterPro" id="IPR006597">
    <property type="entry name" value="Sel1-like"/>
</dbReference>
<feature type="coiled-coil region" evidence="7">
    <location>
        <begin position="618"/>
        <end position="645"/>
    </location>
</feature>
<evidence type="ECO:0000256" key="4">
    <source>
        <dbReference type="ARBA" id="ARBA00022777"/>
    </source>
</evidence>